<accession>A0AAV8ZYD6</accession>
<evidence type="ECO:0000256" key="1">
    <source>
        <dbReference type="SAM" id="MobiDB-lite"/>
    </source>
</evidence>
<proteinExistence type="predicted"/>
<sequence length="176" mass="19374">MRYDVVQSQTQGKTLQLGYLARLKLARPSGDHTSTLSAEGMPTWVDTLARTSGDHHSPPSSEGMPTSVWVSVYCYSLEEGDSGSGPHVQGSNVELLVMVDVVVAEVGGWSQTVVVAEGVAVGGGRKAEWQGRRRGVQWRREGRAEQSMERSNGFRSGFSRSRWGRRRRGRGESPRR</sequence>
<comment type="caution">
    <text evidence="2">The sequence shown here is derived from an EMBL/GenBank/DDBJ whole genome shotgun (WGS) entry which is preliminary data.</text>
</comment>
<reference evidence="2" key="2">
    <citation type="submission" date="2023-06" db="EMBL/GenBank/DDBJ databases">
        <authorList>
            <person name="Ma L."/>
            <person name="Liu K.-W."/>
            <person name="Li Z."/>
            <person name="Hsiao Y.-Y."/>
            <person name="Qi Y."/>
            <person name="Fu T."/>
            <person name="Tang G."/>
            <person name="Zhang D."/>
            <person name="Sun W.-H."/>
            <person name="Liu D.-K."/>
            <person name="Li Y."/>
            <person name="Chen G.-Z."/>
            <person name="Liu X.-D."/>
            <person name="Liao X.-Y."/>
            <person name="Jiang Y.-T."/>
            <person name="Yu X."/>
            <person name="Hao Y."/>
            <person name="Huang J."/>
            <person name="Zhao X.-W."/>
            <person name="Ke S."/>
            <person name="Chen Y.-Y."/>
            <person name="Wu W.-L."/>
            <person name="Hsu J.-L."/>
            <person name="Lin Y.-F."/>
            <person name="Huang M.-D."/>
            <person name="Li C.-Y."/>
            <person name="Huang L."/>
            <person name="Wang Z.-W."/>
            <person name="Zhao X."/>
            <person name="Zhong W.-Y."/>
            <person name="Peng D.-H."/>
            <person name="Ahmad S."/>
            <person name="Lan S."/>
            <person name="Zhang J.-S."/>
            <person name="Tsai W.-C."/>
            <person name="Van De Peer Y."/>
            <person name="Liu Z.-J."/>
        </authorList>
    </citation>
    <scope>NUCLEOTIDE SEQUENCE</scope>
    <source>
        <strain evidence="2">SCP</strain>
        <tissue evidence="2">Leaves</tissue>
    </source>
</reference>
<keyword evidence="3" id="KW-1185">Reference proteome</keyword>
<protein>
    <submittedName>
        <fullName evidence="2">Uncharacterized protein</fullName>
    </submittedName>
</protein>
<feature type="compositionally biased region" description="Low complexity" evidence="1">
    <location>
        <begin position="150"/>
        <end position="161"/>
    </location>
</feature>
<organism evidence="2 3">
    <name type="scientific">Acorus gramineus</name>
    <name type="common">Dwarf sweet flag</name>
    <dbReference type="NCBI Taxonomy" id="55184"/>
    <lineage>
        <taxon>Eukaryota</taxon>
        <taxon>Viridiplantae</taxon>
        <taxon>Streptophyta</taxon>
        <taxon>Embryophyta</taxon>
        <taxon>Tracheophyta</taxon>
        <taxon>Spermatophyta</taxon>
        <taxon>Magnoliopsida</taxon>
        <taxon>Liliopsida</taxon>
        <taxon>Acoraceae</taxon>
        <taxon>Acorus</taxon>
    </lineage>
</organism>
<dbReference type="AlphaFoldDB" id="A0AAV8ZYD6"/>
<dbReference type="EMBL" id="JAUJYN010000064">
    <property type="protein sequence ID" value="KAK1257033.1"/>
    <property type="molecule type" value="Genomic_DNA"/>
</dbReference>
<feature type="compositionally biased region" description="Basic and acidic residues" evidence="1">
    <location>
        <begin position="138"/>
        <end position="148"/>
    </location>
</feature>
<dbReference type="Proteomes" id="UP001179952">
    <property type="component" value="Unassembled WGS sequence"/>
</dbReference>
<evidence type="ECO:0000313" key="2">
    <source>
        <dbReference type="EMBL" id="KAK1257033.1"/>
    </source>
</evidence>
<reference evidence="2" key="1">
    <citation type="journal article" date="2023" name="Nat. Commun.">
        <title>Diploid and tetraploid genomes of Acorus and the evolution of monocots.</title>
        <authorList>
            <person name="Ma L."/>
            <person name="Liu K.W."/>
            <person name="Li Z."/>
            <person name="Hsiao Y.Y."/>
            <person name="Qi Y."/>
            <person name="Fu T."/>
            <person name="Tang G.D."/>
            <person name="Zhang D."/>
            <person name="Sun W.H."/>
            <person name="Liu D.K."/>
            <person name="Li Y."/>
            <person name="Chen G.Z."/>
            <person name="Liu X.D."/>
            <person name="Liao X.Y."/>
            <person name="Jiang Y.T."/>
            <person name="Yu X."/>
            <person name="Hao Y."/>
            <person name="Huang J."/>
            <person name="Zhao X.W."/>
            <person name="Ke S."/>
            <person name="Chen Y.Y."/>
            <person name="Wu W.L."/>
            <person name="Hsu J.L."/>
            <person name="Lin Y.F."/>
            <person name="Huang M.D."/>
            <person name="Li C.Y."/>
            <person name="Huang L."/>
            <person name="Wang Z.W."/>
            <person name="Zhao X."/>
            <person name="Zhong W.Y."/>
            <person name="Peng D.H."/>
            <person name="Ahmad S."/>
            <person name="Lan S."/>
            <person name="Zhang J.S."/>
            <person name="Tsai W.C."/>
            <person name="Van de Peer Y."/>
            <person name="Liu Z.J."/>
        </authorList>
    </citation>
    <scope>NUCLEOTIDE SEQUENCE</scope>
    <source>
        <strain evidence="2">SCP</strain>
    </source>
</reference>
<evidence type="ECO:0000313" key="3">
    <source>
        <dbReference type="Proteomes" id="UP001179952"/>
    </source>
</evidence>
<name>A0AAV8ZYD6_ACOGR</name>
<gene>
    <name evidence="2" type="ORF">QJS04_geneDACA020570</name>
</gene>
<feature type="region of interest" description="Disordered" evidence="1">
    <location>
        <begin position="133"/>
        <end position="176"/>
    </location>
</feature>